<organism evidence="1 2">
    <name type="scientific">Panaeolus cyanescens</name>
    <dbReference type="NCBI Taxonomy" id="181874"/>
    <lineage>
        <taxon>Eukaryota</taxon>
        <taxon>Fungi</taxon>
        <taxon>Dikarya</taxon>
        <taxon>Basidiomycota</taxon>
        <taxon>Agaricomycotina</taxon>
        <taxon>Agaricomycetes</taxon>
        <taxon>Agaricomycetidae</taxon>
        <taxon>Agaricales</taxon>
        <taxon>Agaricineae</taxon>
        <taxon>Galeropsidaceae</taxon>
        <taxon>Panaeolus</taxon>
    </lineage>
</organism>
<name>A0A409VAI6_9AGAR</name>
<dbReference type="InParanoid" id="A0A409VAI6"/>
<proteinExistence type="predicted"/>
<dbReference type="EMBL" id="NHTK01006105">
    <property type="protein sequence ID" value="PPQ63903.1"/>
    <property type="molecule type" value="Genomic_DNA"/>
</dbReference>
<comment type="caution">
    <text evidence="1">The sequence shown here is derived from an EMBL/GenBank/DDBJ whole genome shotgun (WGS) entry which is preliminary data.</text>
</comment>
<dbReference type="Proteomes" id="UP000284842">
    <property type="component" value="Unassembled WGS sequence"/>
</dbReference>
<accession>A0A409VAI6</accession>
<dbReference type="OrthoDB" id="3250044at2759"/>
<evidence type="ECO:0000313" key="1">
    <source>
        <dbReference type="EMBL" id="PPQ63903.1"/>
    </source>
</evidence>
<gene>
    <name evidence="1" type="ORF">CVT24_010370</name>
</gene>
<dbReference type="AlphaFoldDB" id="A0A409VAI6"/>
<evidence type="ECO:0000313" key="2">
    <source>
        <dbReference type="Proteomes" id="UP000284842"/>
    </source>
</evidence>
<keyword evidence="2" id="KW-1185">Reference proteome</keyword>
<protein>
    <submittedName>
        <fullName evidence="1">Uncharacterized protein</fullName>
    </submittedName>
</protein>
<dbReference type="STRING" id="181874.A0A409VAI6"/>
<sequence>MTLFLEEDELAIVSECRKSRLYRGTATYEVRQEKYFIRFDHSKSLDLKSFVATQRYLHSVARNADHIRIPEIVHEFTHDEGNRQTTYIVMPFIPFLDPPPADKDAKIQEAARWLATVAAPKGHKLGPLGGGPMIHRFFKDGEADVAYADVESLERFMENGRQRLPAHERKTHFVRLTGEPLVCIQGNVNMNDERFGIDTDGNVVVMGLRSVAWVPHSLARYAYMSSKDKLNGIADELGWIGADNQLTMAYISWILKMTSDGALGLDEYGRPNPAQCRERLASFALVECFLEIRFVPQGLDVGDLGIWFMKPSNFRQGLPTYPRSTLSLPQDIALLASTESYFPKLYLFTRMTLFLEEDELAIVSECRKTRRSRGTVTYNVGQEKYFIRFDLSNSLYIKAFVANQQYLQSVARNADGIRIAEIVHEFTHDEGNRQTTYIVMPFIPFLDPPPADKDAKIQEAARWLATVVAPKGHKLGPLGGGPMIHPFFKFDEAEVAYADVESLERFMDEGRRRMPTHKTKTHSFRLTGEPLVCIQGNIIDERFGIDPDGNVVVMGLRSITWVPHSFGRFAYSCSKELDGIPDELGWMGADNQSTMLPISHILNMMSGGGTLGLDEYGRPDPAQY</sequence>
<reference evidence="1 2" key="1">
    <citation type="journal article" date="2018" name="Evol. Lett.">
        <title>Horizontal gene cluster transfer increased hallucinogenic mushroom diversity.</title>
        <authorList>
            <person name="Reynolds H.T."/>
            <person name="Vijayakumar V."/>
            <person name="Gluck-Thaler E."/>
            <person name="Korotkin H.B."/>
            <person name="Matheny P.B."/>
            <person name="Slot J.C."/>
        </authorList>
    </citation>
    <scope>NUCLEOTIDE SEQUENCE [LARGE SCALE GENOMIC DNA]</scope>
    <source>
        <strain evidence="1 2">2629</strain>
    </source>
</reference>